<sequence length="118" mass="13637">MFLDAFRDNILSNSEGELVEINQRCLIDKILARYSSEFVIYRELMQNSDDAKSSSIQIIFETKNNVVTRILFKNNGIYFRPEDWNRLKKIAEGNPDEQKIGAFGVGFYSLFSVCDNPL</sequence>
<dbReference type="Pfam" id="PF25794">
    <property type="entry name" value="SACS"/>
    <property type="match status" value="1"/>
</dbReference>
<reference evidence="2" key="1">
    <citation type="submission" date="2013-07" db="EMBL/GenBank/DDBJ databases">
        <title>The genome of an arbuscular mycorrhizal fungus provides insights into the evolution of the oldest plant symbiosis.</title>
        <authorList>
            <consortium name="DOE Joint Genome Institute"/>
            <person name="Tisserant E."/>
            <person name="Malbreil M."/>
            <person name="Kuo A."/>
            <person name="Kohler A."/>
            <person name="Symeonidi A."/>
            <person name="Balestrini R."/>
            <person name="Charron P."/>
            <person name="Duensing N."/>
            <person name="Frei-dit-Frey N."/>
            <person name="Gianinazzi-Pearson V."/>
            <person name="Gilbert B."/>
            <person name="Handa Y."/>
            <person name="Hijri M."/>
            <person name="Kaul R."/>
            <person name="Kawaguchi M."/>
            <person name="Krajinski F."/>
            <person name="Lammers P."/>
            <person name="Lapierre D."/>
            <person name="Masclaux F.G."/>
            <person name="Murat C."/>
            <person name="Morin E."/>
            <person name="Ndikumana S."/>
            <person name="Pagni M."/>
            <person name="Petitpierre D."/>
            <person name="Requena N."/>
            <person name="Rosikiewicz P."/>
            <person name="Riley R."/>
            <person name="Saito K."/>
            <person name="San Clemente H."/>
            <person name="Shapiro H."/>
            <person name="van Tuinen D."/>
            <person name="Becard G."/>
            <person name="Bonfante P."/>
            <person name="Paszkowski U."/>
            <person name="Shachar-Hill Y."/>
            <person name="Young J.P."/>
            <person name="Sanders I.R."/>
            <person name="Henrissat B."/>
            <person name="Rensing S.A."/>
            <person name="Grigoriev I.V."/>
            <person name="Corradi N."/>
            <person name="Roux C."/>
            <person name="Martin F."/>
        </authorList>
    </citation>
    <scope>NUCLEOTIDE SEQUENCE</scope>
    <source>
        <strain evidence="2">DAOM 197198</strain>
    </source>
</reference>
<dbReference type="Gene3D" id="3.30.565.10">
    <property type="entry name" value="Histidine kinase-like ATPase, C-terminal domain"/>
    <property type="match status" value="1"/>
</dbReference>
<dbReference type="AlphaFoldDB" id="U9T5E2"/>
<accession>U9T5E2</accession>
<dbReference type="InterPro" id="IPR058210">
    <property type="entry name" value="SACS/Nov_dom"/>
</dbReference>
<gene>
    <name evidence="2" type="ORF">GLOINDRAFT_10398</name>
</gene>
<dbReference type="eggNOG" id="ENOG502QPMA">
    <property type="taxonomic scope" value="Eukaryota"/>
</dbReference>
<dbReference type="NCBIfam" id="NF047352">
    <property type="entry name" value="P_loop_sacsin"/>
    <property type="match status" value="1"/>
</dbReference>
<dbReference type="SUPFAM" id="SSF55874">
    <property type="entry name" value="ATPase domain of HSP90 chaperone/DNA topoisomerase II/histidine kinase"/>
    <property type="match status" value="1"/>
</dbReference>
<proteinExistence type="predicted"/>
<dbReference type="PANTHER" id="PTHR47839">
    <property type="entry name" value="DOMAIN PROTEIN, PUTATIVE (AFU_ORTHOLOGUE AFUA_6G04830)-RELATED"/>
    <property type="match status" value="1"/>
</dbReference>
<dbReference type="HOGENOM" id="CLU_2074397_0_0_1"/>
<protein>
    <recommendedName>
        <fullName evidence="1">Sacsin/Nov domain-containing protein</fullName>
    </recommendedName>
</protein>
<organism evidence="2">
    <name type="scientific">Rhizophagus irregularis (strain DAOM 181602 / DAOM 197198 / MUCL 43194)</name>
    <name type="common">Arbuscular mycorrhizal fungus</name>
    <name type="synonym">Glomus intraradices</name>
    <dbReference type="NCBI Taxonomy" id="747089"/>
    <lineage>
        <taxon>Eukaryota</taxon>
        <taxon>Fungi</taxon>
        <taxon>Fungi incertae sedis</taxon>
        <taxon>Mucoromycota</taxon>
        <taxon>Glomeromycotina</taxon>
        <taxon>Glomeromycetes</taxon>
        <taxon>Glomerales</taxon>
        <taxon>Glomeraceae</taxon>
        <taxon>Rhizophagus</taxon>
    </lineage>
</organism>
<dbReference type="PANTHER" id="PTHR47839:SF1">
    <property type="entry name" value="DOMAIN PROTEIN, PUTATIVE (AFU_ORTHOLOGUE AFUA_6G04830)-RELATED"/>
    <property type="match status" value="1"/>
</dbReference>
<name>U9T5E2_RHIID</name>
<feature type="domain" description="Sacsin/Nov" evidence="1">
    <location>
        <begin position="27"/>
        <end position="117"/>
    </location>
</feature>
<evidence type="ECO:0000259" key="1">
    <source>
        <dbReference type="Pfam" id="PF25794"/>
    </source>
</evidence>
<dbReference type="EMBL" id="KI298653">
    <property type="protein sequence ID" value="ERZ98570.1"/>
    <property type="molecule type" value="Genomic_DNA"/>
</dbReference>
<dbReference type="InterPro" id="IPR036890">
    <property type="entry name" value="HATPase_C_sf"/>
</dbReference>
<evidence type="ECO:0000313" key="2">
    <source>
        <dbReference type="EMBL" id="ERZ98570.1"/>
    </source>
</evidence>